<dbReference type="SUPFAM" id="SSF50370">
    <property type="entry name" value="Ricin B-like lectins"/>
    <property type="match status" value="1"/>
</dbReference>
<reference evidence="1 3" key="1">
    <citation type="submission" date="2024-03" db="EMBL/GenBank/DDBJ databases">
        <title>The Acrasis kona genome and developmental transcriptomes reveal deep origins of eukaryotic multicellular pathways.</title>
        <authorList>
            <person name="Sheikh S."/>
            <person name="Fu C.-J."/>
            <person name="Brown M.W."/>
            <person name="Baldauf S.L."/>
        </authorList>
    </citation>
    <scope>NUCLEOTIDE SEQUENCE [LARGE SCALE GENOMIC DNA]</scope>
    <source>
        <strain evidence="1 3">ATCC MYA-3509</strain>
    </source>
</reference>
<dbReference type="EMBL" id="JAOPGA020000809">
    <property type="protein sequence ID" value="KAL0482044.1"/>
    <property type="molecule type" value="Genomic_DNA"/>
</dbReference>
<dbReference type="Proteomes" id="UP001431209">
    <property type="component" value="Unassembled WGS sequence"/>
</dbReference>
<comment type="caution">
    <text evidence="1">The sequence shown here is derived from an EMBL/GenBank/DDBJ whole genome shotgun (WGS) entry which is preliminary data.</text>
</comment>
<proteinExistence type="predicted"/>
<dbReference type="InterPro" id="IPR035992">
    <property type="entry name" value="Ricin_B-like_lectins"/>
</dbReference>
<dbReference type="EMBL" id="JAOPGA020001365">
    <property type="protein sequence ID" value="KAL0487706.1"/>
    <property type="molecule type" value="Genomic_DNA"/>
</dbReference>
<dbReference type="AlphaFoldDB" id="A0AAW2YYF7"/>
<accession>A0AAW2YYF7</accession>
<sequence length="239" mass="27188">MKLLKVLKKLLPRRRKVCSDNNAPKLSLPSAALEKKTKRGKDILSDVRSLSSPGCSPRHSFSREIDFEELNQVHIKSPTLDCALDDIFEGQISYDEPYHVQHVDKRLLTLCDNNKVTLSTKRESQIGKQTWMFDSKGYIRSHSDNDVVLEVRNGQVQGGIVVTKTEERSEDDDIIEQNFNVTYINTSTGSEDKLINLGNNNKLIVGESKRVNGKLVLHVVNKESSIQCTWRMRKMTMSQ</sequence>
<evidence type="ECO:0000313" key="1">
    <source>
        <dbReference type="EMBL" id="KAL0482044.1"/>
    </source>
</evidence>
<keyword evidence="3" id="KW-1185">Reference proteome</keyword>
<name>A0AAW2YYF7_9EUKA</name>
<gene>
    <name evidence="2" type="ORF">AKO1_000208</name>
    <name evidence="1" type="ORF">AKO1_013269</name>
</gene>
<evidence type="ECO:0000313" key="3">
    <source>
        <dbReference type="Proteomes" id="UP001431209"/>
    </source>
</evidence>
<organism evidence="1 3">
    <name type="scientific">Acrasis kona</name>
    <dbReference type="NCBI Taxonomy" id="1008807"/>
    <lineage>
        <taxon>Eukaryota</taxon>
        <taxon>Discoba</taxon>
        <taxon>Heterolobosea</taxon>
        <taxon>Tetramitia</taxon>
        <taxon>Eutetramitia</taxon>
        <taxon>Acrasidae</taxon>
        <taxon>Acrasis</taxon>
    </lineage>
</organism>
<evidence type="ECO:0000313" key="2">
    <source>
        <dbReference type="EMBL" id="KAL0487706.1"/>
    </source>
</evidence>
<protein>
    <submittedName>
        <fullName evidence="2">ApaG</fullName>
    </submittedName>
</protein>